<dbReference type="EMBL" id="FWWR01000013">
    <property type="protein sequence ID" value="SMB91852.1"/>
    <property type="molecule type" value="Genomic_DNA"/>
</dbReference>
<accession>A0A1W1VEP8</accession>
<evidence type="ECO:0000313" key="1">
    <source>
        <dbReference type="EMBL" id="SMB91852.1"/>
    </source>
</evidence>
<dbReference type="RefSeq" id="WP_084231386.1">
    <property type="nucleotide sequence ID" value="NZ_FWWR01000013.1"/>
</dbReference>
<protein>
    <submittedName>
        <fullName evidence="1">Uncharacterized protein</fullName>
    </submittedName>
</protein>
<sequence>MFIKVDYSEFLEKVKFKNFNPNLITTELKNYDFNSNKKYNCSEMKIVEELLNNVKFQFFLASYVMNKSQISFDLEKRDSKIEEIMCKIFRFVELDEYKEKDKSKFVLQMQPYDNFVEKFKKKVLDREIDETIYELYFKNSTAKKHRCDNLYYVYDASFKLKEYKNNLNSKEFIDFIVDYINFNKGIIFKIYVGLDELNGSYFIEKLSEKFKVAAMESNLNDEKEYILLYVISNFN</sequence>
<organism evidence="1 2">
    <name type="scientific">Peptoniphilus asaccharolyticus DSM 20463</name>
    <dbReference type="NCBI Taxonomy" id="573058"/>
    <lineage>
        <taxon>Bacteria</taxon>
        <taxon>Bacillati</taxon>
        <taxon>Bacillota</taxon>
        <taxon>Tissierellia</taxon>
        <taxon>Tissierellales</taxon>
        <taxon>Peptoniphilaceae</taxon>
        <taxon>Peptoniphilus</taxon>
    </lineage>
</organism>
<dbReference type="OrthoDB" id="2466459at2"/>
<gene>
    <name evidence="1" type="ORF">SAMN00017477_1856</name>
</gene>
<reference evidence="2" key="1">
    <citation type="submission" date="2017-04" db="EMBL/GenBank/DDBJ databases">
        <authorList>
            <person name="Varghese N."/>
            <person name="Submissions S."/>
        </authorList>
    </citation>
    <scope>NUCLEOTIDE SEQUENCE [LARGE SCALE GENOMIC DNA]</scope>
    <source>
        <strain evidence="2">DSM 20463</strain>
    </source>
</reference>
<proteinExistence type="predicted"/>
<dbReference type="Proteomes" id="UP000192368">
    <property type="component" value="Unassembled WGS sequence"/>
</dbReference>
<name>A0A1W1VEP8_PEPAS</name>
<evidence type="ECO:0000313" key="2">
    <source>
        <dbReference type="Proteomes" id="UP000192368"/>
    </source>
</evidence>
<dbReference type="STRING" id="573058.SAMN00017477_1856"/>
<keyword evidence="2" id="KW-1185">Reference proteome</keyword>
<dbReference type="AlphaFoldDB" id="A0A1W1VEP8"/>